<dbReference type="PRINTS" id="PR00033">
    <property type="entry name" value="HTHASNC"/>
</dbReference>
<proteinExistence type="predicted"/>
<dbReference type="PANTHER" id="PTHR42756:SF1">
    <property type="entry name" value="TRANSCRIPTIONAL REPRESSOR OF EMRAB OPERON"/>
    <property type="match status" value="1"/>
</dbReference>
<dbReference type="RefSeq" id="WP_186855719.1">
    <property type="nucleotide sequence ID" value="NZ_JACOOY010000007.1"/>
</dbReference>
<evidence type="ECO:0000256" key="3">
    <source>
        <dbReference type="ARBA" id="ARBA00023163"/>
    </source>
</evidence>
<dbReference type="Pfam" id="PF01047">
    <property type="entry name" value="MarR"/>
    <property type="match status" value="1"/>
</dbReference>
<protein>
    <submittedName>
        <fullName evidence="5">MarR family transcriptional regulator</fullName>
    </submittedName>
</protein>
<sequence>MKRKWMESGFMLIQQVAHLVKYQAMREMESFHLKPNQVGIMFILRSEGELSQRELAKQIGITPPSMTVALRKLEKQGYVQRKVDEKDQRIQRITITDQGADCLNELKETMHMLEAGLYEGISGEERKELQRIMLRMRTNMLNYKEIQGMDMCSIMEERHL</sequence>
<accession>A0ABR7EWS9</accession>
<dbReference type="PRINTS" id="PR00598">
    <property type="entry name" value="HTHMARR"/>
</dbReference>
<dbReference type="InterPro" id="IPR011991">
    <property type="entry name" value="ArsR-like_HTH"/>
</dbReference>
<keyword evidence="3" id="KW-0804">Transcription</keyword>
<evidence type="ECO:0000313" key="5">
    <source>
        <dbReference type="EMBL" id="MBC5664965.1"/>
    </source>
</evidence>
<dbReference type="InterPro" id="IPR036388">
    <property type="entry name" value="WH-like_DNA-bd_sf"/>
</dbReference>
<dbReference type="Proteomes" id="UP000647235">
    <property type="component" value="Unassembled WGS sequence"/>
</dbReference>
<dbReference type="SMART" id="SM00347">
    <property type="entry name" value="HTH_MARR"/>
    <property type="match status" value="1"/>
</dbReference>
<feature type="domain" description="HTH marR-type" evidence="4">
    <location>
        <begin position="6"/>
        <end position="138"/>
    </location>
</feature>
<organism evidence="5 6">
    <name type="scientific">Dorea hominis</name>
    <dbReference type="NCBI Taxonomy" id="2763040"/>
    <lineage>
        <taxon>Bacteria</taxon>
        <taxon>Bacillati</taxon>
        <taxon>Bacillota</taxon>
        <taxon>Clostridia</taxon>
        <taxon>Lachnospirales</taxon>
        <taxon>Lachnospiraceae</taxon>
        <taxon>Dorea</taxon>
    </lineage>
</organism>
<evidence type="ECO:0000256" key="2">
    <source>
        <dbReference type="ARBA" id="ARBA00023125"/>
    </source>
</evidence>
<dbReference type="PANTHER" id="PTHR42756">
    <property type="entry name" value="TRANSCRIPTIONAL REGULATOR, MARR"/>
    <property type="match status" value="1"/>
</dbReference>
<dbReference type="InterPro" id="IPR036390">
    <property type="entry name" value="WH_DNA-bd_sf"/>
</dbReference>
<dbReference type="Gene3D" id="1.10.10.10">
    <property type="entry name" value="Winged helix-like DNA-binding domain superfamily/Winged helix DNA-binding domain"/>
    <property type="match status" value="1"/>
</dbReference>
<keyword evidence="6" id="KW-1185">Reference proteome</keyword>
<name>A0ABR7EWS9_9FIRM</name>
<evidence type="ECO:0000259" key="4">
    <source>
        <dbReference type="PROSITE" id="PS50995"/>
    </source>
</evidence>
<dbReference type="PROSITE" id="PS50995">
    <property type="entry name" value="HTH_MARR_2"/>
    <property type="match status" value="1"/>
</dbReference>
<dbReference type="CDD" id="cd00090">
    <property type="entry name" value="HTH_ARSR"/>
    <property type="match status" value="1"/>
</dbReference>
<evidence type="ECO:0000313" key="6">
    <source>
        <dbReference type="Proteomes" id="UP000647235"/>
    </source>
</evidence>
<dbReference type="EMBL" id="JACOOY010000007">
    <property type="protein sequence ID" value="MBC5664965.1"/>
    <property type="molecule type" value="Genomic_DNA"/>
</dbReference>
<dbReference type="InterPro" id="IPR012318">
    <property type="entry name" value="HTH_CRP"/>
</dbReference>
<dbReference type="InterPro" id="IPR000835">
    <property type="entry name" value="HTH_MarR-typ"/>
</dbReference>
<dbReference type="SUPFAM" id="SSF46785">
    <property type="entry name" value="Winged helix' DNA-binding domain"/>
    <property type="match status" value="1"/>
</dbReference>
<evidence type="ECO:0000256" key="1">
    <source>
        <dbReference type="ARBA" id="ARBA00023015"/>
    </source>
</evidence>
<dbReference type="SMART" id="SM00419">
    <property type="entry name" value="HTH_CRP"/>
    <property type="match status" value="1"/>
</dbReference>
<dbReference type="InterPro" id="IPR000485">
    <property type="entry name" value="AsnC-type_HTH_dom"/>
</dbReference>
<comment type="caution">
    <text evidence="5">The sequence shown here is derived from an EMBL/GenBank/DDBJ whole genome shotgun (WGS) entry which is preliminary data.</text>
</comment>
<keyword evidence="1" id="KW-0805">Transcription regulation</keyword>
<keyword evidence="2" id="KW-0238">DNA-binding</keyword>
<reference evidence="5 6" key="1">
    <citation type="submission" date="2020-08" db="EMBL/GenBank/DDBJ databases">
        <title>Genome public.</title>
        <authorList>
            <person name="Liu C."/>
            <person name="Sun Q."/>
        </authorList>
    </citation>
    <scope>NUCLEOTIDE SEQUENCE [LARGE SCALE GENOMIC DNA]</scope>
    <source>
        <strain evidence="5 6">NSJ-36</strain>
    </source>
</reference>
<gene>
    <name evidence="5" type="ORF">H8S07_06695</name>
</gene>